<comment type="cofactor">
    <cofactor evidence="7">
        <name>Mg(2+)</name>
        <dbReference type="ChEBI" id="CHEBI:18420"/>
    </cofactor>
</comment>
<evidence type="ECO:0000313" key="10">
    <source>
        <dbReference type="Proteomes" id="UP000414233"/>
    </source>
</evidence>
<feature type="binding site" evidence="7">
    <location>
        <position position="80"/>
    </location>
    <ligand>
        <name>substrate</name>
    </ligand>
</feature>
<evidence type="ECO:0000256" key="4">
    <source>
        <dbReference type="ARBA" id="ARBA00022842"/>
    </source>
</evidence>
<dbReference type="AlphaFoldDB" id="A0A5E4RB32"/>
<dbReference type="EC" id="3.6.1.23" evidence="7"/>
<dbReference type="GO" id="GO:0006226">
    <property type="term" value="P:dUMP biosynthetic process"/>
    <property type="evidence" value="ECO:0007669"/>
    <property type="project" value="UniProtKB-UniRule"/>
</dbReference>
<dbReference type="FunFam" id="2.70.40.10:FF:000002">
    <property type="entry name" value="dUTP diphosphatase"/>
    <property type="match status" value="1"/>
</dbReference>
<reference evidence="9 10" key="1">
    <citation type="submission" date="2019-08" db="EMBL/GenBank/DDBJ databases">
        <authorList>
            <person name="Peeters C."/>
        </authorList>
    </citation>
    <scope>NUCLEOTIDE SEQUENCE [LARGE SCALE GENOMIC DNA]</scope>
    <source>
        <strain evidence="9 10">LMG 30175</strain>
    </source>
</reference>
<protein>
    <recommendedName>
        <fullName evidence="7">Deoxyuridine 5'-triphosphate nucleotidohydrolase</fullName>
        <shortName evidence="7">dUTPase</shortName>
        <ecNumber evidence="7">3.6.1.23</ecNumber>
    </recommendedName>
    <alternativeName>
        <fullName evidence="7">dUTP pyrophosphatase</fullName>
    </alternativeName>
</protein>
<gene>
    <name evidence="7" type="primary">dut</name>
    <name evidence="9" type="ORF">PTE30175_00013</name>
</gene>
<dbReference type="CDD" id="cd07557">
    <property type="entry name" value="trimeric_dUTPase"/>
    <property type="match status" value="1"/>
</dbReference>
<keyword evidence="5 7" id="KW-0546">Nucleotide metabolism</keyword>
<dbReference type="RefSeq" id="WP_150695018.1">
    <property type="nucleotide sequence ID" value="NZ_CABPRZ010000001.1"/>
</dbReference>
<dbReference type="InterPro" id="IPR033704">
    <property type="entry name" value="dUTPase_trimeric"/>
</dbReference>
<proteinExistence type="inferred from homology"/>
<dbReference type="Proteomes" id="UP000414233">
    <property type="component" value="Unassembled WGS sequence"/>
</dbReference>
<sequence length="148" mass="15869">MKLDIKILDSRLRDQLPQYATPGSAGLDLRACLDGPLTIEAGQTVLVPTGLAIHLADPGYAAVILPRSGMGHKHGIVLGNLVGLIDSDYQGQLMISTWNRGHETFVLNPFERLAQLVIVPVVQAEFNIVDEFPDSERGAGGFGSTGKH</sequence>
<dbReference type="GO" id="GO:0046081">
    <property type="term" value="P:dUTP catabolic process"/>
    <property type="evidence" value="ECO:0007669"/>
    <property type="project" value="InterPro"/>
</dbReference>
<keyword evidence="4 7" id="KW-0460">Magnesium</keyword>
<dbReference type="PANTHER" id="PTHR11241">
    <property type="entry name" value="DEOXYURIDINE 5'-TRIPHOSPHATE NUCLEOTIDOHYDROLASE"/>
    <property type="match status" value="1"/>
</dbReference>
<dbReference type="InterPro" id="IPR029054">
    <property type="entry name" value="dUTPase-like"/>
</dbReference>
<feature type="domain" description="dUTPase-like" evidence="8">
    <location>
        <begin position="15"/>
        <end position="146"/>
    </location>
</feature>
<comment type="catalytic activity">
    <reaction evidence="6 7">
        <text>dUTP + H2O = dUMP + diphosphate + H(+)</text>
        <dbReference type="Rhea" id="RHEA:10248"/>
        <dbReference type="ChEBI" id="CHEBI:15377"/>
        <dbReference type="ChEBI" id="CHEBI:15378"/>
        <dbReference type="ChEBI" id="CHEBI:33019"/>
        <dbReference type="ChEBI" id="CHEBI:61555"/>
        <dbReference type="ChEBI" id="CHEBI:246422"/>
        <dbReference type="EC" id="3.6.1.23"/>
    </reaction>
</comment>
<dbReference type="PANTHER" id="PTHR11241:SF0">
    <property type="entry name" value="DEOXYURIDINE 5'-TRIPHOSPHATE NUCLEOTIDOHYDROLASE"/>
    <property type="match status" value="1"/>
</dbReference>
<comment type="function">
    <text evidence="7">This enzyme is involved in nucleotide metabolism: it produces dUMP, the immediate precursor of thymidine nucleotides and it decreases the intracellular concentration of dUTP so that uracil cannot be incorporated into DNA.</text>
</comment>
<organism evidence="9 10">
    <name type="scientific">Pandoraea terrae</name>
    <dbReference type="NCBI Taxonomy" id="1537710"/>
    <lineage>
        <taxon>Bacteria</taxon>
        <taxon>Pseudomonadati</taxon>
        <taxon>Pseudomonadota</taxon>
        <taxon>Betaproteobacteria</taxon>
        <taxon>Burkholderiales</taxon>
        <taxon>Burkholderiaceae</taxon>
        <taxon>Pandoraea</taxon>
    </lineage>
</organism>
<evidence type="ECO:0000256" key="7">
    <source>
        <dbReference type="HAMAP-Rule" id="MF_00116"/>
    </source>
</evidence>
<dbReference type="OrthoDB" id="9809956at2"/>
<dbReference type="NCBIfam" id="NF001862">
    <property type="entry name" value="PRK00601.1"/>
    <property type="match status" value="1"/>
</dbReference>
<keyword evidence="2 7" id="KW-0479">Metal-binding</keyword>
<dbReference type="Gene3D" id="2.70.40.10">
    <property type="match status" value="1"/>
</dbReference>
<dbReference type="InterPro" id="IPR008181">
    <property type="entry name" value="dUTPase"/>
</dbReference>
<keyword evidence="10" id="KW-1185">Reference proteome</keyword>
<comment type="similarity">
    <text evidence="1 7">Belongs to the dUTPase family.</text>
</comment>
<dbReference type="GO" id="GO:0000287">
    <property type="term" value="F:magnesium ion binding"/>
    <property type="evidence" value="ECO:0007669"/>
    <property type="project" value="UniProtKB-UniRule"/>
</dbReference>
<evidence type="ECO:0000256" key="5">
    <source>
        <dbReference type="ARBA" id="ARBA00023080"/>
    </source>
</evidence>
<dbReference type="EMBL" id="CABPRZ010000001">
    <property type="protein sequence ID" value="VVD59269.1"/>
    <property type="molecule type" value="Genomic_DNA"/>
</dbReference>
<evidence type="ECO:0000259" key="8">
    <source>
        <dbReference type="Pfam" id="PF00692"/>
    </source>
</evidence>
<comment type="pathway">
    <text evidence="7">Pyrimidine metabolism; dUMP biosynthesis; dUMP from dCTP (dUTP route): step 2/2.</text>
</comment>
<evidence type="ECO:0000313" key="9">
    <source>
        <dbReference type="EMBL" id="VVD59269.1"/>
    </source>
</evidence>
<dbReference type="UniPathway" id="UPA00610">
    <property type="reaction ID" value="UER00666"/>
</dbReference>
<dbReference type="NCBIfam" id="TIGR00576">
    <property type="entry name" value="dut"/>
    <property type="match status" value="1"/>
</dbReference>
<evidence type="ECO:0000256" key="6">
    <source>
        <dbReference type="ARBA" id="ARBA00047686"/>
    </source>
</evidence>
<accession>A0A5E4RB32</accession>
<name>A0A5E4RB32_9BURK</name>
<evidence type="ECO:0000256" key="3">
    <source>
        <dbReference type="ARBA" id="ARBA00022801"/>
    </source>
</evidence>
<dbReference type="SUPFAM" id="SSF51283">
    <property type="entry name" value="dUTPase-like"/>
    <property type="match status" value="1"/>
</dbReference>
<evidence type="ECO:0000256" key="2">
    <source>
        <dbReference type="ARBA" id="ARBA00022723"/>
    </source>
</evidence>
<dbReference type="InterPro" id="IPR036157">
    <property type="entry name" value="dUTPase-like_sf"/>
</dbReference>
<comment type="caution">
    <text evidence="7">Lacks conserved residue(s) required for the propagation of feature annotation.</text>
</comment>
<dbReference type="HAMAP" id="MF_00116">
    <property type="entry name" value="dUTPase_bact"/>
    <property type="match status" value="1"/>
</dbReference>
<dbReference type="Pfam" id="PF00692">
    <property type="entry name" value="dUTPase"/>
    <property type="match status" value="1"/>
</dbReference>
<evidence type="ECO:0000256" key="1">
    <source>
        <dbReference type="ARBA" id="ARBA00006581"/>
    </source>
</evidence>
<feature type="binding site" evidence="7">
    <location>
        <begin position="67"/>
        <end position="69"/>
    </location>
    <ligand>
        <name>substrate</name>
    </ligand>
</feature>
<feature type="binding site" evidence="7">
    <location>
        <begin position="84"/>
        <end position="86"/>
    </location>
    <ligand>
        <name>substrate</name>
    </ligand>
</feature>
<dbReference type="GO" id="GO:0004170">
    <property type="term" value="F:dUTP diphosphatase activity"/>
    <property type="evidence" value="ECO:0007669"/>
    <property type="project" value="UniProtKB-UniRule"/>
</dbReference>
<keyword evidence="3 7" id="KW-0378">Hydrolase</keyword>